<dbReference type="InterPro" id="IPR000515">
    <property type="entry name" value="MetI-like"/>
</dbReference>
<keyword evidence="6 7" id="KW-0472">Membrane</keyword>
<evidence type="ECO:0000256" key="6">
    <source>
        <dbReference type="ARBA" id="ARBA00023136"/>
    </source>
</evidence>
<reference evidence="10" key="1">
    <citation type="journal article" date="2019" name="Int. J. Syst. Evol. Microbiol.">
        <title>The Global Catalogue of Microorganisms (GCM) 10K type strain sequencing project: providing services to taxonomists for standard genome sequencing and annotation.</title>
        <authorList>
            <consortium name="The Broad Institute Genomics Platform"/>
            <consortium name="The Broad Institute Genome Sequencing Center for Infectious Disease"/>
            <person name="Wu L."/>
            <person name="Ma J."/>
        </authorList>
    </citation>
    <scope>NUCLEOTIDE SEQUENCE [LARGE SCALE GENOMIC DNA]</scope>
    <source>
        <strain evidence="10">KCTC 42964</strain>
    </source>
</reference>
<dbReference type="Pfam" id="PF19300">
    <property type="entry name" value="BPD_transp_1_N"/>
    <property type="match status" value="1"/>
</dbReference>
<dbReference type="RefSeq" id="WP_379899655.1">
    <property type="nucleotide sequence ID" value="NZ_JBHRTR010000023.1"/>
</dbReference>
<dbReference type="PROSITE" id="PS50928">
    <property type="entry name" value="ABC_TM1"/>
    <property type="match status" value="1"/>
</dbReference>
<gene>
    <name evidence="9" type="ORF">ACFOGJ_09590</name>
</gene>
<evidence type="ECO:0000256" key="2">
    <source>
        <dbReference type="ARBA" id="ARBA00022448"/>
    </source>
</evidence>
<dbReference type="PANTHER" id="PTHR43163">
    <property type="entry name" value="DIPEPTIDE TRANSPORT SYSTEM PERMEASE PROTEIN DPPB-RELATED"/>
    <property type="match status" value="1"/>
</dbReference>
<evidence type="ECO:0000256" key="5">
    <source>
        <dbReference type="ARBA" id="ARBA00022989"/>
    </source>
</evidence>
<dbReference type="SUPFAM" id="SSF161098">
    <property type="entry name" value="MetI-like"/>
    <property type="match status" value="1"/>
</dbReference>
<comment type="caution">
    <text evidence="9">The sequence shown here is derived from an EMBL/GenBank/DDBJ whole genome shotgun (WGS) entry which is preliminary data.</text>
</comment>
<sequence length="305" mass="33139">MSRFIARRLLVSLLVAISVSIIGFTLLRLSGDLARELAGDNASVEDIARTAALYGLDKSLVAQYFDWLGGMFRGDMGRSLFTNESVAELIGERIWVTVILAIGSLLLALGIGIPLGVVAAWRPNSLVDRFALTLAVFGQAIPNFWFGLMLIVIFGVQLQWLPISGSETPVHFILPVVTLGLSVMPQFTRLTRSGMLDALNANYIRAARSKGLPVRRILFRHALPNAVLPIVSLAAVTFGFLLGGSVIVESVFALNGIGYLAYTSILRQDFPVVQSVVVMVSLAYIVLTFLADLVNARLDPRIRPT</sequence>
<feature type="transmembrane region" description="Helical" evidence="7">
    <location>
        <begin position="226"/>
        <end position="252"/>
    </location>
</feature>
<feature type="domain" description="ABC transmembrane type-1" evidence="8">
    <location>
        <begin position="94"/>
        <end position="291"/>
    </location>
</feature>
<dbReference type="Pfam" id="PF00528">
    <property type="entry name" value="BPD_transp_1"/>
    <property type="match status" value="1"/>
</dbReference>
<dbReference type="EMBL" id="JBHRTR010000023">
    <property type="protein sequence ID" value="MFC3227482.1"/>
    <property type="molecule type" value="Genomic_DNA"/>
</dbReference>
<dbReference type="CDD" id="cd06261">
    <property type="entry name" value="TM_PBP2"/>
    <property type="match status" value="1"/>
</dbReference>
<keyword evidence="4 7" id="KW-0812">Transmembrane</keyword>
<protein>
    <submittedName>
        <fullName evidence="9">ABC transporter permease</fullName>
    </submittedName>
</protein>
<feature type="transmembrane region" description="Helical" evidence="7">
    <location>
        <begin position="272"/>
        <end position="294"/>
    </location>
</feature>
<name>A0ABV7KYQ1_9PROT</name>
<evidence type="ECO:0000256" key="4">
    <source>
        <dbReference type="ARBA" id="ARBA00022692"/>
    </source>
</evidence>
<keyword evidence="10" id="KW-1185">Reference proteome</keyword>
<dbReference type="InterPro" id="IPR045621">
    <property type="entry name" value="BPD_transp_1_N"/>
</dbReference>
<keyword evidence="2 7" id="KW-0813">Transport</keyword>
<evidence type="ECO:0000313" key="9">
    <source>
        <dbReference type="EMBL" id="MFC3227482.1"/>
    </source>
</evidence>
<keyword evidence="3" id="KW-1003">Cell membrane</keyword>
<dbReference type="PANTHER" id="PTHR43163:SF6">
    <property type="entry name" value="DIPEPTIDE TRANSPORT SYSTEM PERMEASE PROTEIN DPPB-RELATED"/>
    <property type="match status" value="1"/>
</dbReference>
<feature type="transmembrane region" description="Helical" evidence="7">
    <location>
        <begin position="94"/>
        <end position="118"/>
    </location>
</feature>
<proteinExistence type="inferred from homology"/>
<evidence type="ECO:0000259" key="8">
    <source>
        <dbReference type="PROSITE" id="PS50928"/>
    </source>
</evidence>
<feature type="transmembrane region" description="Helical" evidence="7">
    <location>
        <begin position="9"/>
        <end position="27"/>
    </location>
</feature>
<evidence type="ECO:0000256" key="7">
    <source>
        <dbReference type="RuleBase" id="RU363032"/>
    </source>
</evidence>
<dbReference type="Proteomes" id="UP001595528">
    <property type="component" value="Unassembled WGS sequence"/>
</dbReference>
<comment type="subcellular location">
    <subcellularLocation>
        <location evidence="1 7">Cell membrane</location>
        <topology evidence="1 7">Multi-pass membrane protein</topology>
    </subcellularLocation>
</comment>
<evidence type="ECO:0000256" key="1">
    <source>
        <dbReference type="ARBA" id="ARBA00004651"/>
    </source>
</evidence>
<comment type="similarity">
    <text evidence="7">Belongs to the binding-protein-dependent transport system permease family.</text>
</comment>
<accession>A0ABV7KYQ1</accession>
<dbReference type="Gene3D" id="1.10.3720.10">
    <property type="entry name" value="MetI-like"/>
    <property type="match status" value="1"/>
</dbReference>
<keyword evidence="5 7" id="KW-1133">Transmembrane helix</keyword>
<feature type="transmembrane region" description="Helical" evidence="7">
    <location>
        <begin position="130"/>
        <end position="156"/>
    </location>
</feature>
<evidence type="ECO:0000256" key="3">
    <source>
        <dbReference type="ARBA" id="ARBA00022475"/>
    </source>
</evidence>
<feature type="transmembrane region" description="Helical" evidence="7">
    <location>
        <begin position="168"/>
        <end position="187"/>
    </location>
</feature>
<dbReference type="InterPro" id="IPR035906">
    <property type="entry name" value="MetI-like_sf"/>
</dbReference>
<evidence type="ECO:0000313" key="10">
    <source>
        <dbReference type="Proteomes" id="UP001595528"/>
    </source>
</evidence>
<organism evidence="9 10">
    <name type="scientific">Marinibaculum pumilum</name>
    <dbReference type="NCBI Taxonomy" id="1766165"/>
    <lineage>
        <taxon>Bacteria</taxon>
        <taxon>Pseudomonadati</taxon>
        <taxon>Pseudomonadota</taxon>
        <taxon>Alphaproteobacteria</taxon>
        <taxon>Rhodospirillales</taxon>
        <taxon>Rhodospirillaceae</taxon>
        <taxon>Marinibaculum</taxon>
    </lineage>
</organism>